<dbReference type="AlphaFoldDB" id="A0A2H0KSI5"/>
<name>A0A2H0KSI5_9BACT</name>
<gene>
    <name evidence="1" type="ORF">COV84_03330</name>
</gene>
<sequence length="63" mass="7263">MPGSENQVVKIRLVPKAQKKNESNFYYLKNSTAAWPRSEISIPYGIKSFAPVEILLRGWQRIN</sequence>
<accession>A0A2H0KSI5</accession>
<proteinExistence type="predicted"/>
<protein>
    <submittedName>
        <fullName evidence="1">Uncharacterized protein</fullName>
    </submittedName>
</protein>
<comment type="caution">
    <text evidence="1">The sequence shown here is derived from an EMBL/GenBank/DDBJ whole genome shotgun (WGS) entry which is preliminary data.</text>
</comment>
<organism evidence="1 2">
    <name type="scientific">Candidatus Portnoybacteria bacterium CG11_big_fil_rev_8_21_14_0_20_40_15</name>
    <dbReference type="NCBI Taxonomy" id="1974817"/>
    <lineage>
        <taxon>Bacteria</taxon>
        <taxon>Candidatus Portnoyibacteriota</taxon>
    </lineage>
</organism>
<dbReference type="EMBL" id="PCVO01000048">
    <property type="protein sequence ID" value="PIQ75096.1"/>
    <property type="molecule type" value="Genomic_DNA"/>
</dbReference>
<evidence type="ECO:0000313" key="2">
    <source>
        <dbReference type="Proteomes" id="UP000229317"/>
    </source>
</evidence>
<reference evidence="1 2" key="1">
    <citation type="submission" date="2017-09" db="EMBL/GenBank/DDBJ databases">
        <title>Depth-based differentiation of microbial function through sediment-hosted aquifers and enrichment of novel symbionts in the deep terrestrial subsurface.</title>
        <authorList>
            <person name="Probst A.J."/>
            <person name="Ladd B."/>
            <person name="Jarett J.K."/>
            <person name="Geller-Mcgrath D.E."/>
            <person name="Sieber C.M."/>
            <person name="Emerson J.B."/>
            <person name="Anantharaman K."/>
            <person name="Thomas B.C."/>
            <person name="Malmstrom R."/>
            <person name="Stieglmeier M."/>
            <person name="Klingl A."/>
            <person name="Woyke T."/>
            <person name="Ryan C.M."/>
            <person name="Banfield J.F."/>
        </authorList>
    </citation>
    <scope>NUCLEOTIDE SEQUENCE [LARGE SCALE GENOMIC DNA]</scope>
    <source>
        <strain evidence="1">CG11_big_fil_rev_8_21_14_0_20_40_15</strain>
    </source>
</reference>
<evidence type="ECO:0000313" key="1">
    <source>
        <dbReference type="EMBL" id="PIQ75096.1"/>
    </source>
</evidence>
<dbReference type="Proteomes" id="UP000229317">
    <property type="component" value="Unassembled WGS sequence"/>
</dbReference>